<evidence type="ECO:0000256" key="5">
    <source>
        <dbReference type="ARBA" id="ARBA00022553"/>
    </source>
</evidence>
<dbReference type="HAMAP" id="MF_04001">
    <property type="entry name" value="PPV_E2"/>
    <property type="match status" value="1"/>
</dbReference>
<dbReference type="InterPro" id="IPR036050">
    <property type="entry name" value="Regulatory_protein_E2_N"/>
</dbReference>
<feature type="domain" description="Papillomavirus E2 N-terminal" evidence="14">
    <location>
        <begin position="5"/>
        <end position="200"/>
    </location>
</feature>
<feature type="compositionally biased region" description="Low complexity" evidence="13">
    <location>
        <begin position="214"/>
        <end position="229"/>
    </location>
</feature>
<gene>
    <name evidence="12 16" type="primary">E2</name>
</gene>
<dbReference type="Gene3D" id="2.170.200.10">
    <property type="entry name" value="Papillomavirus E2 early protein domain"/>
    <property type="match status" value="1"/>
</dbReference>
<dbReference type="GO" id="GO:0006351">
    <property type="term" value="P:DNA-templated transcription"/>
    <property type="evidence" value="ECO:0007669"/>
    <property type="project" value="UniProtKB-UniRule"/>
</dbReference>
<evidence type="ECO:0000256" key="2">
    <source>
        <dbReference type="ARBA" id="ARBA00007794"/>
    </source>
</evidence>
<evidence type="ECO:0000259" key="15">
    <source>
        <dbReference type="Pfam" id="PF00511"/>
    </source>
</evidence>
<evidence type="ECO:0000256" key="8">
    <source>
        <dbReference type="ARBA" id="ARBA00023015"/>
    </source>
</evidence>
<comment type="subcellular location">
    <subcellularLocation>
        <location evidence="1 12">Host nucleus</location>
    </subcellularLocation>
</comment>
<dbReference type="InterPro" id="IPR033668">
    <property type="entry name" value="Reg_prot_E2"/>
</dbReference>
<accession>A0A2D2AMI7</accession>
<evidence type="ECO:0000256" key="11">
    <source>
        <dbReference type="ARBA" id="ARBA00023163"/>
    </source>
</evidence>
<name>A0A2D2AMI7_9PAPI</name>
<dbReference type="SUPFAM" id="SSF51332">
    <property type="entry name" value="E2 regulatory, transactivation domain"/>
    <property type="match status" value="1"/>
</dbReference>
<feature type="cross-link" description="Glycyl lysine isopeptide (Lys-Gly) (interchain with G-Cter in SUMO)" evidence="12">
    <location>
        <position position="313"/>
    </location>
</feature>
<dbReference type="Gene3D" id="3.30.70.330">
    <property type="match status" value="1"/>
</dbReference>
<dbReference type="EMBL" id="MF588775">
    <property type="protein sequence ID" value="ATQ38685.1"/>
    <property type="molecule type" value="Genomic_DNA"/>
</dbReference>
<evidence type="ECO:0000256" key="10">
    <source>
        <dbReference type="ARBA" id="ARBA00023159"/>
    </source>
</evidence>
<evidence type="ECO:0000313" key="16">
    <source>
        <dbReference type="EMBL" id="ATQ38685.1"/>
    </source>
</evidence>
<protein>
    <recommendedName>
        <fullName evidence="12">Regulatory protein E2</fullName>
    </recommendedName>
</protein>
<dbReference type="InterPro" id="IPR012677">
    <property type="entry name" value="Nucleotide-bd_a/b_plait_sf"/>
</dbReference>
<dbReference type="InterPro" id="IPR042504">
    <property type="entry name" value="Regulatory_protein_E2_N_2"/>
</dbReference>
<keyword evidence="9 12" id="KW-0238">DNA-binding</keyword>
<keyword evidence="8 12" id="KW-0805">Transcription regulation</keyword>
<dbReference type="Gene3D" id="1.10.287.30">
    <property type="entry name" value="E2 (early) protein, N terminal domain, subdomain 1"/>
    <property type="match status" value="1"/>
</dbReference>
<dbReference type="GO" id="GO:0003700">
    <property type="term" value="F:DNA-binding transcription factor activity"/>
    <property type="evidence" value="ECO:0007669"/>
    <property type="project" value="UniProtKB-UniRule"/>
</dbReference>
<dbReference type="Proteomes" id="UP000290248">
    <property type="component" value="Segment"/>
</dbReference>
<feature type="domain" description="Papillomavirus E2 C-terminal" evidence="15">
    <location>
        <begin position="308"/>
        <end position="379"/>
    </location>
</feature>
<evidence type="ECO:0000256" key="12">
    <source>
        <dbReference type="HAMAP-Rule" id="MF_04001"/>
    </source>
</evidence>
<feature type="region of interest" description="Disordered" evidence="13">
    <location>
        <begin position="199"/>
        <end position="300"/>
    </location>
</feature>
<dbReference type="GO" id="GO:0042025">
    <property type="term" value="C:host cell nucleus"/>
    <property type="evidence" value="ECO:0007669"/>
    <property type="project" value="UniProtKB-SubCell"/>
</dbReference>
<comment type="PTM">
    <text evidence="12">Phosphorylated.</text>
</comment>
<dbReference type="Pfam" id="PF00511">
    <property type="entry name" value="PPV_E2_C"/>
    <property type="match status" value="1"/>
</dbReference>
<dbReference type="InterPro" id="IPR000427">
    <property type="entry name" value="Papillomavirus_E2_C"/>
</dbReference>
<reference evidence="16" key="1">
    <citation type="journal article" date="2018" name="MSphere">
        <title>Metagenomic Discovery of 83 New Human Papillomavirus Types in Patients with Immunodeficiency.</title>
        <authorList>
            <person name="Pastrana D.V."/>
            <person name="Peretti A."/>
            <person name="Welch N.L."/>
            <person name="Borgogna C."/>
            <person name="Olivero C."/>
            <person name="Badolato R."/>
            <person name="Notarangelo L.D."/>
            <person name="Gariglio M."/>
            <person name="FitzGerald P.C."/>
            <person name="McIntosh C.E."/>
            <person name="Reeves J."/>
            <person name="Starrett G.J."/>
            <person name="Bliskovsky V."/>
            <person name="Velez D."/>
            <person name="Brownell I."/>
            <person name="Yarchoan R."/>
            <person name="Wyvill K.M."/>
            <person name="Uldrick T.S."/>
            <person name="Maldarelli F."/>
            <person name="Lisco A."/>
            <person name="Sereti I."/>
            <person name="Gonzalez C.M."/>
            <person name="Androphy E.J."/>
            <person name="McBride A.A."/>
            <person name="Van Doorslaer K."/>
            <person name="Garcia F."/>
            <person name="Dvoretzky I."/>
            <person name="Liu J.S."/>
            <person name="Han J."/>
            <person name="Murphy P.M."/>
            <person name="McDermott D.H."/>
            <person name="Buck C.B."/>
        </authorList>
    </citation>
    <scope>NUCLEOTIDE SEQUENCE [LARGE SCALE GENOMIC DNA]</scope>
    <source>
        <strain evidence="16">IGamma18_w24c02</strain>
    </source>
</reference>
<evidence type="ECO:0000256" key="13">
    <source>
        <dbReference type="SAM" id="MobiDB-lite"/>
    </source>
</evidence>
<organism evidence="16">
    <name type="scientific">Gammapapillomavirus 18</name>
    <dbReference type="NCBI Taxonomy" id="1513263"/>
    <lineage>
        <taxon>Viruses</taxon>
        <taxon>Monodnaviria</taxon>
        <taxon>Shotokuvirae</taxon>
        <taxon>Cossaviricota</taxon>
        <taxon>Papovaviricetes</taxon>
        <taxon>Zurhausenvirales</taxon>
        <taxon>Papillomaviridae</taxon>
        <taxon>Firstpapillomavirinae</taxon>
        <taxon>Gammapapillomavirus</taxon>
    </lineage>
</organism>
<comment type="caution">
    <text evidence="12">Lacks conserved residue(s) required for the propagation of feature annotation.</text>
</comment>
<dbReference type="InterPro" id="IPR001866">
    <property type="entry name" value="PPV_E2_N"/>
</dbReference>
<dbReference type="GO" id="GO:0006260">
    <property type="term" value="P:DNA replication"/>
    <property type="evidence" value="ECO:0007669"/>
    <property type="project" value="UniProtKB-KW"/>
</dbReference>
<evidence type="ECO:0000256" key="6">
    <source>
        <dbReference type="ARBA" id="ARBA00022562"/>
    </source>
</evidence>
<keyword evidence="12" id="KW-0832">Ubl conjugation</keyword>
<dbReference type="Pfam" id="PF00508">
    <property type="entry name" value="PPV_E2_N"/>
    <property type="match status" value="1"/>
</dbReference>
<dbReference type="GO" id="GO:0000166">
    <property type="term" value="F:nucleotide binding"/>
    <property type="evidence" value="ECO:0007669"/>
    <property type="project" value="UniProtKB-UniRule"/>
</dbReference>
<evidence type="ECO:0000256" key="9">
    <source>
        <dbReference type="ARBA" id="ARBA00023125"/>
    </source>
</evidence>
<keyword evidence="12" id="KW-1017">Isopeptide bond</keyword>
<dbReference type="GO" id="GO:0039693">
    <property type="term" value="P:viral DNA genome replication"/>
    <property type="evidence" value="ECO:0007669"/>
    <property type="project" value="UniProtKB-UniRule"/>
</dbReference>
<evidence type="ECO:0000256" key="1">
    <source>
        <dbReference type="ARBA" id="ARBA00004147"/>
    </source>
</evidence>
<feature type="compositionally biased region" description="Polar residues" evidence="13">
    <location>
        <begin position="199"/>
        <end position="213"/>
    </location>
</feature>
<evidence type="ECO:0000256" key="7">
    <source>
        <dbReference type="ARBA" id="ARBA00022705"/>
    </source>
</evidence>
<dbReference type="GO" id="GO:0003677">
    <property type="term" value="F:DNA binding"/>
    <property type="evidence" value="ECO:0007669"/>
    <property type="project" value="UniProtKB-UniRule"/>
</dbReference>
<keyword evidence="5 12" id="KW-0597">Phosphoprotein</keyword>
<keyword evidence="3 12" id="KW-0678">Repressor</keyword>
<evidence type="ECO:0000256" key="3">
    <source>
        <dbReference type="ARBA" id="ARBA00022491"/>
    </source>
</evidence>
<sequence>MNQADLTERFDALQDSLMELYESGETTLSAQIKHWQLIRKQYVYMYYSRKEGYKSLGLQPLPTLTVSEYKAKEAIHQILLLESLQNSEFGTEDWTLTETSAELTLTAPRDTFKKQPFIVDVWFDHDSNNSFPYTNWDRIYYQDEKDLWHVAAGDVDDNGLFFTDYKGEKNYFQLFAPDVERYSTTGEYTIKYKNKTISSVNSSQRANSTSLQGDVSSSKDSVSSTQTSTRRNKGQEGGPSSTTTSPILRRRRRRREQGESPERGEPKRLRREAAVGVPAGEVGRGSVSVPRRGLTRTQRLEAEARDPPIVLVKGGANNLKCWRNRHKHNNFCTRISTVFRWAGENDGNRMILAFKDLQQRELFFRYVSLPKHCTYSFGNLDSL</sequence>
<comment type="PTM">
    <text evidence="12">Sumoylation plays a regulatory role in E2 transcriptional activity.</text>
</comment>
<dbReference type="InterPro" id="IPR042503">
    <property type="entry name" value="Regulatory_protein_E2_N_1"/>
</dbReference>
<comment type="similarity">
    <text evidence="12">Belongs to the papillomaviridae E2 protein family.</text>
</comment>
<comment type="function">
    <text evidence="12">Plays a role in the initiation of viral DNA replication. A dimer of E2 interacts with a dimer of E1 in order to improve specificity of E1 DNA binding activity. Once the complex recognizes and binds DNA at specific sites, the E2 dimer is removed from DNA. E2 also regulates viral transcription through binding to the E2RE response element (5'-ACCNNNNNNGGT-3') present in multiple copies in the regulatory regions of the viral genome. Activates or represses transcription depending on E2RE's position with regards to proximal promoter elements including the TATA-box. Repression occurs by sterically hindering the assembly of the transcription initiation complex.</text>
</comment>
<keyword evidence="6 12" id="KW-1048">Host nucleus</keyword>
<dbReference type="GO" id="GO:0006275">
    <property type="term" value="P:regulation of DNA replication"/>
    <property type="evidence" value="ECO:0007669"/>
    <property type="project" value="UniProtKB-UniRule"/>
</dbReference>
<dbReference type="SUPFAM" id="SSF54957">
    <property type="entry name" value="Viral DNA-binding domain"/>
    <property type="match status" value="1"/>
</dbReference>
<evidence type="ECO:0000259" key="14">
    <source>
        <dbReference type="Pfam" id="PF00508"/>
    </source>
</evidence>
<evidence type="ECO:0000256" key="4">
    <source>
        <dbReference type="ARBA" id="ARBA00022518"/>
    </source>
</evidence>
<comment type="subunit">
    <text evidence="12">Binds DNA as homodimer. Interacts with protein E1; this interaction greatly increases E1 DNA-binding activity. Interacts with protein L1; this interaction enhances E2-dependent replication and transcription activation. Interacts with protein L2; this interaction inhibits E2 transcriptional activity but not DNA replication function E2. Interacts with protein E7; this interaction inhibits E7 oncogenic activity. Interacts with host TAF1; this interaction modulates E2-dependent transcriptional regulation. Interacts with host BRD4; this interaction mediates E2 transcriptional activation function. Additionally, the interaction with host BRD4 on mitotic chromosomes mediates tethering of the viral genome. Interacts with host TOPBP1; this interaction is required for optimal viral DNA replication.</text>
</comment>
<keyword evidence="4 12" id="KW-0244">Early protein</keyword>
<dbReference type="InterPro" id="IPR035975">
    <property type="entry name" value="E2/EBNA1_C_sf"/>
</dbReference>
<feature type="compositionally biased region" description="Basic and acidic residues" evidence="13">
    <location>
        <begin position="256"/>
        <end position="273"/>
    </location>
</feature>
<proteinExistence type="inferred from homology"/>
<keyword evidence="11 12" id="KW-0804">Transcription</keyword>
<comment type="similarity">
    <text evidence="2">Belongs to the papillomaviridae E8^E2C protein family.</text>
</comment>
<feature type="region of interest" description="DNA-binding domain" evidence="12">
    <location>
        <begin position="306"/>
        <end position="383"/>
    </location>
</feature>
<keyword evidence="7 12" id="KW-0235">DNA replication</keyword>
<keyword evidence="10 12" id="KW-0010">Activator</keyword>